<evidence type="ECO:0000313" key="1">
    <source>
        <dbReference type="EMBL" id="GAA3714357.1"/>
    </source>
</evidence>
<name>A0ABP7EAB2_9SPHN</name>
<keyword evidence="2" id="KW-1185">Reference proteome</keyword>
<sequence length="94" mass="10098">MSGVVLSFPLPSRPYAGTVCIMGDKATGFEVGHESASGNSWGSFVGPFRRGQDAIAAAFALNRDVYFGGCDVSICEPALRDRDLTHFIHQQEGF</sequence>
<proteinExistence type="predicted"/>
<dbReference type="EMBL" id="BAABBF010000005">
    <property type="protein sequence ID" value="GAA3714357.1"/>
    <property type="molecule type" value="Genomic_DNA"/>
</dbReference>
<organism evidence="1 2">
    <name type="scientific">Sphingomonas cynarae</name>
    <dbReference type="NCBI Taxonomy" id="930197"/>
    <lineage>
        <taxon>Bacteria</taxon>
        <taxon>Pseudomonadati</taxon>
        <taxon>Pseudomonadota</taxon>
        <taxon>Alphaproteobacteria</taxon>
        <taxon>Sphingomonadales</taxon>
        <taxon>Sphingomonadaceae</taxon>
        <taxon>Sphingomonas</taxon>
    </lineage>
</organism>
<gene>
    <name evidence="1" type="ORF">GCM10022268_23900</name>
</gene>
<dbReference type="Proteomes" id="UP001500523">
    <property type="component" value="Unassembled WGS sequence"/>
</dbReference>
<accession>A0ABP7EAB2</accession>
<evidence type="ECO:0000313" key="2">
    <source>
        <dbReference type="Proteomes" id="UP001500523"/>
    </source>
</evidence>
<protein>
    <submittedName>
        <fullName evidence="1">Uncharacterized protein</fullName>
    </submittedName>
</protein>
<comment type="caution">
    <text evidence="1">The sequence shown here is derived from an EMBL/GenBank/DDBJ whole genome shotgun (WGS) entry which is preliminary data.</text>
</comment>
<reference evidence="2" key="1">
    <citation type="journal article" date="2019" name="Int. J. Syst. Evol. Microbiol.">
        <title>The Global Catalogue of Microorganisms (GCM) 10K type strain sequencing project: providing services to taxonomists for standard genome sequencing and annotation.</title>
        <authorList>
            <consortium name="The Broad Institute Genomics Platform"/>
            <consortium name="The Broad Institute Genome Sequencing Center for Infectious Disease"/>
            <person name="Wu L."/>
            <person name="Ma J."/>
        </authorList>
    </citation>
    <scope>NUCLEOTIDE SEQUENCE [LARGE SCALE GENOMIC DNA]</scope>
    <source>
        <strain evidence="2">JCM 17498</strain>
    </source>
</reference>
<dbReference type="RefSeq" id="WP_344693622.1">
    <property type="nucleotide sequence ID" value="NZ_BAABBF010000005.1"/>
</dbReference>